<protein>
    <submittedName>
        <fullName evidence="2">Uncharacterized protein</fullName>
    </submittedName>
</protein>
<reference evidence="2 3" key="1">
    <citation type="submission" date="2016-10" db="EMBL/GenBank/DDBJ databases">
        <authorList>
            <person name="de Groot N.N."/>
        </authorList>
    </citation>
    <scope>NUCLEOTIDE SEQUENCE [LARGE SCALE GENOMIC DNA]</scope>
    <source>
        <strain evidence="2 3">CGMCC 1.10239</strain>
    </source>
</reference>
<organism evidence="2 3">
    <name type="scientific">Paenibacillus jilunlii</name>
    <dbReference type="NCBI Taxonomy" id="682956"/>
    <lineage>
        <taxon>Bacteria</taxon>
        <taxon>Bacillati</taxon>
        <taxon>Bacillota</taxon>
        <taxon>Bacilli</taxon>
        <taxon>Bacillales</taxon>
        <taxon>Paenibacillaceae</taxon>
        <taxon>Paenibacillus</taxon>
    </lineage>
</organism>
<proteinExistence type="predicted"/>
<gene>
    <name evidence="2" type="ORF">SAMN05216191_101442</name>
</gene>
<evidence type="ECO:0000313" key="2">
    <source>
        <dbReference type="EMBL" id="SDL00858.1"/>
    </source>
</evidence>
<name>A0A1G9GJJ5_9BACL</name>
<evidence type="ECO:0000313" key="3">
    <source>
        <dbReference type="Proteomes" id="UP000182783"/>
    </source>
</evidence>
<feature type="transmembrane region" description="Helical" evidence="1">
    <location>
        <begin position="22"/>
        <end position="45"/>
    </location>
</feature>
<accession>A0A1G9GJJ5</accession>
<dbReference type="EMBL" id="FNGM01000001">
    <property type="protein sequence ID" value="SDL00858.1"/>
    <property type="molecule type" value="Genomic_DNA"/>
</dbReference>
<keyword evidence="1" id="KW-1133">Transmembrane helix</keyword>
<keyword evidence="1" id="KW-0472">Membrane</keyword>
<sequence>MIQSVTDADKSIADQTGVYTTALFSVMAVIVAITVLIVALVLYLVMQNINCPKKQPPAGCSRRVASLFKTSGLIRGPVYSI</sequence>
<keyword evidence="1" id="KW-0812">Transmembrane</keyword>
<dbReference type="AlphaFoldDB" id="A0A1G9GJJ5"/>
<evidence type="ECO:0000256" key="1">
    <source>
        <dbReference type="SAM" id="Phobius"/>
    </source>
</evidence>
<dbReference type="Proteomes" id="UP000182783">
    <property type="component" value="Unassembled WGS sequence"/>
</dbReference>